<name>A0A2M9ZKB0_9LEPT</name>
<accession>A0A2M9ZKB0</accession>
<proteinExistence type="inferred from homology"/>
<dbReference type="AlphaFoldDB" id="A0A2M9ZKB0"/>
<comment type="similarity">
    <text evidence="1">Belongs to the amidase family.</text>
</comment>
<dbReference type="Gene3D" id="3.90.1300.10">
    <property type="entry name" value="Amidase signature (AS) domain"/>
    <property type="match status" value="1"/>
</dbReference>
<dbReference type="Proteomes" id="UP000231962">
    <property type="component" value="Unassembled WGS sequence"/>
</dbReference>
<evidence type="ECO:0000313" key="5">
    <source>
        <dbReference type="EMBL" id="PJZ72497.1"/>
    </source>
</evidence>
<dbReference type="InterPro" id="IPR000120">
    <property type="entry name" value="Amidase"/>
</dbReference>
<dbReference type="PANTHER" id="PTHR11895:SF7">
    <property type="entry name" value="GLUTAMYL-TRNA(GLN) AMIDOTRANSFERASE SUBUNIT A, MITOCHONDRIAL"/>
    <property type="match status" value="1"/>
</dbReference>
<feature type="domain" description="Amidase" evidence="3">
    <location>
        <begin position="29"/>
        <end position="478"/>
    </location>
</feature>
<dbReference type="OrthoDB" id="9811471at2"/>
<dbReference type="Proteomes" id="UP000231990">
    <property type="component" value="Unassembled WGS sequence"/>
</dbReference>
<dbReference type="InterPro" id="IPR023631">
    <property type="entry name" value="Amidase_dom"/>
</dbReference>
<evidence type="ECO:0000313" key="6">
    <source>
        <dbReference type="Proteomes" id="UP000231962"/>
    </source>
</evidence>
<evidence type="ECO:0000256" key="2">
    <source>
        <dbReference type="SAM" id="MobiDB-lite"/>
    </source>
</evidence>
<dbReference type="InterPro" id="IPR036928">
    <property type="entry name" value="AS_sf"/>
</dbReference>
<dbReference type="PROSITE" id="PS00571">
    <property type="entry name" value="AMIDASES"/>
    <property type="match status" value="1"/>
</dbReference>
<evidence type="ECO:0000256" key="1">
    <source>
        <dbReference type="ARBA" id="ARBA00009199"/>
    </source>
</evidence>
<sequence>MANHNSDFDSYDGLGLAELVRKKKVHPKELVEFSIKKIEKLNPELNAVIHTTFDQANKLASSNKIPKGIFAGVPLLLKDLLHEVKGEPITNGSKAYRKFRAAQDSDFVSKLRGSGFIFLGTTNVPEFALMGITEPQAYGPTRNPWDTERTPGGSSGGSASAVASGMVPIATASDGGGSIRIPAAYCGLFGLKPTRGRVPVYPKGRVWQGASCDLVVTKTVRDTAAVLDVASGTDRSEAFYLGPPNVSYLTDMKKSPGKLRIAYSFTSPIGTGVNPDHVSGVMETVKLLKSLGHKLVPETPNIDGKKLAQSYVTMYFGEVASEIDHLKKTLGRKARMGDLESTTWILGVLGKSVPAGEFVNAMRTWDEAAYSMEEFHKSYDLYLTPTTAEPPAKIGELAPKLWEEIAMQIIGRLGLGKLLLASGMVDQLVEKNLSRTPFTQLANLTGQPSMSVPLAKTQLGLPIGMQFTAPRGREDLLLRLAAQLEKAKPWGKFKV</sequence>
<keyword evidence="6" id="KW-1185">Reference proteome</keyword>
<dbReference type="SUPFAM" id="SSF75304">
    <property type="entry name" value="Amidase signature (AS) enzymes"/>
    <property type="match status" value="1"/>
</dbReference>
<evidence type="ECO:0000313" key="7">
    <source>
        <dbReference type="Proteomes" id="UP000231990"/>
    </source>
</evidence>
<gene>
    <name evidence="4" type="ORF">CH360_11450</name>
    <name evidence="5" type="ORF">CH373_13885</name>
</gene>
<evidence type="ECO:0000313" key="4">
    <source>
        <dbReference type="EMBL" id="PJZ69362.1"/>
    </source>
</evidence>
<reference evidence="6 7" key="1">
    <citation type="submission" date="2017-07" db="EMBL/GenBank/DDBJ databases">
        <title>Leptospira spp. isolated from tropical soils.</title>
        <authorList>
            <person name="Thibeaux R."/>
            <person name="Iraola G."/>
            <person name="Ferres I."/>
            <person name="Bierque E."/>
            <person name="Girault D."/>
            <person name="Soupe-Gilbert M.-E."/>
            <person name="Picardeau M."/>
            <person name="Goarant C."/>
        </authorList>
    </citation>
    <scope>NUCLEOTIDE SEQUENCE [LARGE SCALE GENOMIC DNA]</scope>
    <source>
        <strain evidence="5 7">FH1-B-B1</strain>
        <strain evidence="4 6">FH1-B-C1</strain>
    </source>
</reference>
<evidence type="ECO:0000259" key="3">
    <source>
        <dbReference type="Pfam" id="PF01425"/>
    </source>
</evidence>
<feature type="region of interest" description="Disordered" evidence="2">
    <location>
        <begin position="138"/>
        <end position="158"/>
    </location>
</feature>
<dbReference type="EMBL" id="NPDZ01000009">
    <property type="protein sequence ID" value="PJZ72497.1"/>
    <property type="molecule type" value="Genomic_DNA"/>
</dbReference>
<dbReference type="GO" id="GO:0003824">
    <property type="term" value="F:catalytic activity"/>
    <property type="evidence" value="ECO:0007669"/>
    <property type="project" value="InterPro"/>
</dbReference>
<dbReference type="InterPro" id="IPR020556">
    <property type="entry name" value="Amidase_CS"/>
</dbReference>
<dbReference type="PANTHER" id="PTHR11895">
    <property type="entry name" value="TRANSAMIDASE"/>
    <property type="match status" value="1"/>
</dbReference>
<dbReference type="RefSeq" id="WP_100714176.1">
    <property type="nucleotide sequence ID" value="NZ_NPDY01000010.1"/>
</dbReference>
<protein>
    <submittedName>
        <fullName evidence="5">Amidase</fullName>
    </submittedName>
</protein>
<dbReference type="EMBL" id="NPDY01000010">
    <property type="protein sequence ID" value="PJZ69362.1"/>
    <property type="molecule type" value="Genomic_DNA"/>
</dbReference>
<dbReference type="Pfam" id="PF01425">
    <property type="entry name" value="Amidase"/>
    <property type="match status" value="1"/>
</dbReference>
<comment type="caution">
    <text evidence="5">The sequence shown here is derived from an EMBL/GenBank/DDBJ whole genome shotgun (WGS) entry which is preliminary data.</text>
</comment>
<organism evidence="5 7">
    <name type="scientific">Leptospira perolatii</name>
    <dbReference type="NCBI Taxonomy" id="2023191"/>
    <lineage>
        <taxon>Bacteria</taxon>
        <taxon>Pseudomonadati</taxon>
        <taxon>Spirochaetota</taxon>
        <taxon>Spirochaetia</taxon>
        <taxon>Leptospirales</taxon>
        <taxon>Leptospiraceae</taxon>
        <taxon>Leptospira</taxon>
    </lineage>
</organism>